<dbReference type="Proteomes" id="UP000256373">
    <property type="component" value="Unassembled WGS sequence"/>
</dbReference>
<sequence length="78" mass="9540">MTITELQNQIQKKALELPPDLLQEVFDYMEFVVEKKRKRLFSSDQELQKWWKNLDDFSNDYMKDQTQPPLDKIENLFE</sequence>
<name>A0A3D8YD77_9BACT</name>
<evidence type="ECO:0008006" key="3">
    <source>
        <dbReference type="Google" id="ProtNLM"/>
    </source>
</evidence>
<organism evidence="1 2">
    <name type="scientific">Dyadobacter luteus</name>
    <dbReference type="NCBI Taxonomy" id="2259619"/>
    <lineage>
        <taxon>Bacteria</taxon>
        <taxon>Pseudomonadati</taxon>
        <taxon>Bacteroidota</taxon>
        <taxon>Cytophagia</taxon>
        <taxon>Cytophagales</taxon>
        <taxon>Spirosomataceae</taxon>
        <taxon>Dyadobacter</taxon>
    </lineage>
</organism>
<proteinExistence type="predicted"/>
<evidence type="ECO:0000313" key="2">
    <source>
        <dbReference type="Proteomes" id="UP000256373"/>
    </source>
</evidence>
<gene>
    <name evidence="1" type="ORF">DSL64_09080</name>
</gene>
<reference evidence="1 2" key="1">
    <citation type="submission" date="2018-07" db="EMBL/GenBank/DDBJ databases">
        <title>Dyadobacter roseus sp. nov., isolated from rose rhizosphere soil.</title>
        <authorList>
            <person name="Chen L."/>
        </authorList>
    </citation>
    <scope>NUCLEOTIDE SEQUENCE [LARGE SCALE GENOMIC DNA]</scope>
    <source>
        <strain evidence="1 2">RS19</strain>
    </source>
</reference>
<dbReference type="EMBL" id="QNUL01000005">
    <property type="protein sequence ID" value="REA62402.1"/>
    <property type="molecule type" value="Genomic_DNA"/>
</dbReference>
<comment type="caution">
    <text evidence="1">The sequence shown here is derived from an EMBL/GenBank/DDBJ whole genome shotgun (WGS) entry which is preliminary data.</text>
</comment>
<dbReference type="RefSeq" id="WP_115830432.1">
    <property type="nucleotide sequence ID" value="NZ_QNUL01000005.1"/>
</dbReference>
<keyword evidence="2" id="KW-1185">Reference proteome</keyword>
<dbReference type="AlphaFoldDB" id="A0A3D8YD77"/>
<dbReference type="OrthoDB" id="963079at2"/>
<evidence type="ECO:0000313" key="1">
    <source>
        <dbReference type="EMBL" id="REA62402.1"/>
    </source>
</evidence>
<protein>
    <recommendedName>
        <fullName evidence="3">DUF2281 domain-containing protein</fullName>
    </recommendedName>
</protein>
<accession>A0A3D8YD77</accession>